<dbReference type="InterPro" id="IPR011893">
    <property type="entry name" value="Selenoprotein_Rdx-typ"/>
</dbReference>
<keyword evidence="1" id="KW-0676">Redox-active center</keyword>
<sequence length="80" mass="8738">MTTVEIEYCVPCGMLDRAQDVQGAILERYGREVDRVALVTGDDGVFEVRADGDVLFDKESDEFDVDAIVDSVESYVGATA</sequence>
<dbReference type="eggNOG" id="arCOG06207">
    <property type="taxonomic scope" value="Archaea"/>
</dbReference>
<accession>V4GTP5</accession>
<dbReference type="InterPro" id="IPR036249">
    <property type="entry name" value="Thioredoxin-like_sf"/>
</dbReference>
<dbReference type="STRING" id="1324957.K933_08502"/>
<dbReference type="PATRIC" id="fig|1324957.4.peg.1725"/>
<dbReference type="Pfam" id="PF10262">
    <property type="entry name" value="Rdx"/>
    <property type="match status" value="1"/>
</dbReference>
<evidence type="ECO:0000256" key="1">
    <source>
        <dbReference type="ARBA" id="ARBA00023284"/>
    </source>
</evidence>
<dbReference type="OrthoDB" id="33017at2157"/>
<comment type="caution">
    <text evidence="2">The sequence shown here is derived from an EMBL/GenBank/DDBJ whole genome shotgun (WGS) entry which is preliminary data.</text>
</comment>
<evidence type="ECO:0000313" key="3">
    <source>
        <dbReference type="Proteomes" id="UP000017840"/>
    </source>
</evidence>
<dbReference type="AlphaFoldDB" id="V4GTP5"/>
<dbReference type="Proteomes" id="UP000017840">
    <property type="component" value="Unassembled WGS sequence"/>
</dbReference>
<name>V4GTP5_9EURY</name>
<dbReference type="RefSeq" id="WP_023394285.1">
    <property type="nucleotide sequence ID" value="NZ_ASGZ01000028.1"/>
</dbReference>
<gene>
    <name evidence="2" type="ORF">K933_08502</name>
</gene>
<reference evidence="2 3" key="1">
    <citation type="journal article" date="2013" name="Genome Announc.">
        <title>Draft Genome Sequence of 'Candidatus Halobonum tyrrellensis' Strain G22, Isolated from the Hypersaline Waters of Lake Tyrrell, Australia.</title>
        <authorList>
            <person name="Ugalde J.A."/>
            <person name="Narasingarao P."/>
            <person name="Kuo S."/>
            <person name="Podell S."/>
            <person name="Allen E.E."/>
        </authorList>
    </citation>
    <scope>NUCLEOTIDE SEQUENCE [LARGE SCALE GENOMIC DNA]</scope>
    <source>
        <strain evidence="2 3">G22</strain>
    </source>
</reference>
<dbReference type="SUPFAM" id="SSF52833">
    <property type="entry name" value="Thioredoxin-like"/>
    <property type="match status" value="1"/>
</dbReference>
<dbReference type="NCBIfam" id="TIGR02174">
    <property type="entry name" value="CXXU_selWTH"/>
    <property type="match status" value="1"/>
</dbReference>
<proteinExistence type="predicted"/>
<protein>
    <submittedName>
        <fullName evidence="2">Putative selenoprotein</fullName>
    </submittedName>
</protein>
<evidence type="ECO:0000313" key="2">
    <source>
        <dbReference type="EMBL" id="ESP88486.1"/>
    </source>
</evidence>
<organism evidence="2 3">
    <name type="scientific">Candidatus Halobonum tyrrellensis G22</name>
    <dbReference type="NCBI Taxonomy" id="1324957"/>
    <lineage>
        <taxon>Archaea</taxon>
        <taxon>Methanobacteriati</taxon>
        <taxon>Methanobacteriota</taxon>
        <taxon>Stenosarchaea group</taxon>
        <taxon>Halobacteria</taxon>
        <taxon>Halobacteriales</taxon>
        <taxon>Haloferacaceae</taxon>
        <taxon>Candidatus Halobonum</taxon>
    </lineage>
</organism>
<dbReference type="EMBL" id="ASGZ01000028">
    <property type="protein sequence ID" value="ESP88486.1"/>
    <property type="molecule type" value="Genomic_DNA"/>
</dbReference>
<keyword evidence="3" id="KW-1185">Reference proteome</keyword>
<dbReference type="Gene3D" id="3.40.30.10">
    <property type="entry name" value="Glutaredoxin"/>
    <property type="match status" value="1"/>
</dbReference>